<dbReference type="EMBL" id="JBELQD010000013">
    <property type="protein sequence ID" value="MER2289314.1"/>
    <property type="molecule type" value="Genomic_DNA"/>
</dbReference>
<name>A0ABV1R398_9HYPH</name>
<sequence>MSDTAAPATLDCAETETFVAEQRKLIAEQSKLQAEALKIGRDRLLGPLSIGFAGIAAAAAFFGAGAAFVKLLGS</sequence>
<evidence type="ECO:0000313" key="2">
    <source>
        <dbReference type="EMBL" id="MER2289314.1"/>
    </source>
</evidence>
<evidence type="ECO:0008006" key="4">
    <source>
        <dbReference type="Google" id="ProtNLM"/>
    </source>
</evidence>
<evidence type="ECO:0000313" key="3">
    <source>
        <dbReference type="Proteomes" id="UP001432995"/>
    </source>
</evidence>
<comment type="caution">
    <text evidence="2">The sequence shown here is derived from an EMBL/GenBank/DDBJ whole genome shotgun (WGS) entry which is preliminary data.</text>
</comment>
<evidence type="ECO:0000256" key="1">
    <source>
        <dbReference type="SAM" id="Phobius"/>
    </source>
</evidence>
<feature type="transmembrane region" description="Helical" evidence="1">
    <location>
        <begin position="50"/>
        <end position="72"/>
    </location>
</feature>
<keyword evidence="1" id="KW-1133">Transmembrane helix</keyword>
<accession>A0ABV1R398</accession>
<dbReference type="RefSeq" id="WP_007567600.1">
    <property type="nucleotide sequence ID" value="NZ_JBELQD010000013.1"/>
</dbReference>
<proteinExistence type="predicted"/>
<dbReference type="Proteomes" id="UP001432995">
    <property type="component" value="Unassembled WGS sequence"/>
</dbReference>
<gene>
    <name evidence="2" type="ORF">ABS770_13680</name>
</gene>
<reference evidence="2" key="1">
    <citation type="submission" date="2024-06" db="EMBL/GenBank/DDBJ databases">
        <authorList>
            <person name="Campbell A.G."/>
        </authorList>
    </citation>
    <scope>NUCLEOTIDE SEQUENCE</scope>
    <source>
        <strain evidence="2">EM17</strain>
    </source>
</reference>
<keyword evidence="3" id="KW-1185">Reference proteome</keyword>
<organism evidence="2 3">
    <name type="scientific">Methylobacterium brachiatum</name>
    <dbReference type="NCBI Taxonomy" id="269660"/>
    <lineage>
        <taxon>Bacteria</taxon>
        <taxon>Pseudomonadati</taxon>
        <taxon>Pseudomonadota</taxon>
        <taxon>Alphaproteobacteria</taxon>
        <taxon>Hyphomicrobiales</taxon>
        <taxon>Methylobacteriaceae</taxon>
        <taxon>Methylobacterium</taxon>
    </lineage>
</organism>
<protein>
    <recommendedName>
        <fullName evidence="4">DUF3618 domain-containing protein</fullName>
    </recommendedName>
</protein>
<keyword evidence="1" id="KW-0472">Membrane</keyword>
<keyword evidence="1" id="KW-0812">Transmembrane</keyword>